<gene>
    <name evidence="2" type="ORF">NKG59_15685</name>
</gene>
<comment type="caution">
    <text evidence="2">The sequence shown here is derived from an EMBL/GenBank/DDBJ whole genome shotgun (WGS) entry which is preliminary data.</text>
</comment>
<keyword evidence="1" id="KW-1133">Transmembrane helix</keyword>
<dbReference type="Proteomes" id="UP001162793">
    <property type="component" value="Unassembled WGS sequence"/>
</dbReference>
<evidence type="ECO:0000313" key="3">
    <source>
        <dbReference type="Proteomes" id="UP001162793"/>
    </source>
</evidence>
<name>A0AA42BJ81_9RALS</name>
<proteinExistence type="predicted"/>
<evidence type="ECO:0000256" key="1">
    <source>
        <dbReference type="SAM" id="Phobius"/>
    </source>
</evidence>
<keyword evidence="1" id="KW-0812">Transmembrane</keyword>
<reference evidence="3" key="1">
    <citation type="journal article" date="2023" name="Front. Microbiol.">
        <title>Ralstonia chuxiongensis sp. nov., Ralstonia mojiangensis sp. nov., and Ralstonia soli sp. nov., isolated from tobacco fields, are three novel species in the family Burkholderiaceae.</title>
        <authorList>
            <person name="Lu C.H."/>
            <person name="Zhang Y.Y."/>
            <person name="Jiang N."/>
            <person name="Chen W."/>
            <person name="Shao X."/>
            <person name="Zhao Z.M."/>
            <person name="Lu W.L."/>
            <person name="Hu X."/>
            <person name="Xi Y.X."/>
            <person name="Zou S.Y."/>
            <person name="Wei Q.J."/>
            <person name="Lin Z.L."/>
            <person name="Gong L."/>
            <person name="Gai X.T."/>
            <person name="Zhang L.Q."/>
            <person name="Li J.Y."/>
            <person name="Jin Y."/>
            <person name="Xia Z.Y."/>
        </authorList>
    </citation>
    <scope>NUCLEOTIDE SEQUENCE [LARGE SCALE GENOMIC DNA]</scope>
    <source>
        <strain evidence="3">21YRMH01-3</strain>
    </source>
</reference>
<evidence type="ECO:0000313" key="2">
    <source>
        <dbReference type="EMBL" id="MCP1173803.1"/>
    </source>
</evidence>
<protein>
    <submittedName>
        <fullName evidence="2">Uncharacterized protein</fullName>
    </submittedName>
</protein>
<dbReference type="AlphaFoldDB" id="A0AA42BJ81"/>
<keyword evidence="3" id="KW-1185">Reference proteome</keyword>
<dbReference type="EMBL" id="JAMYWC010000004">
    <property type="protein sequence ID" value="MCP1173803.1"/>
    <property type="molecule type" value="Genomic_DNA"/>
</dbReference>
<keyword evidence="1" id="KW-0472">Membrane</keyword>
<dbReference type="RefSeq" id="WP_253538540.1">
    <property type="nucleotide sequence ID" value="NZ_JAMYWC010000004.1"/>
</dbReference>
<sequence length="60" mass="6714">MTENNDTWAGLFKAVVAWIGVLVGSITLSKLVLFATLVYTVLQTYVLWRDKLKGQENGKL</sequence>
<feature type="transmembrane region" description="Helical" evidence="1">
    <location>
        <begin position="15"/>
        <end position="42"/>
    </location>
</feature>
<organism evidence="2 3">
    <name type="scientific">Ralstonia chuxiongensis</name>
    <dbReference type="NCBI Taxonomy" id="2957504"/>
    <lineage>
        <taxon>Bacteria</taxon>
        <taxon>Pseudomonadati</taxon>
        <taxon>Pseudomonadota</taxon>
        <taxon>Betaproteobacteria</taxon>
        <taxon>Burkholderiales</taxon>
        <taxon>Burkholderiaceae</taxon>
        <taxon>Ralstonia</taxon>
    </lineage>
</organism>
<accession>A0AA42BJ81</accession>